<dbReference type="PANTHER" id="PTHR30011">
    <property type="entry name" value="ALKANESULFONATE MONOOXYGENASE-RELATED"/>
    <property type="match status" value="1"/>
</dbReference>
<keyword evidence="3" id="KW-0560">Oxidoreductase</keyword>
<dbReference type="Pfam" id="PF00296">
    <property type="entry name" value="Bac_luciferase"/>
    <property type="match status" value="1"/>
</dbReference>
<evidence type="ECO:0000313" key="9">
    <source>
        <dbReference type="EMBL" id="KIH70988.1"/>
    </source>
</evidence>
<evidence type="ECO:0000256" key="2">
    <source>
        <dbReference type="ARBA" id="ARBA00022643"/>
    </source>
</evidence>
<keyword evidence="2 6" id="KW-0288">FMN</keyword>
<feature type="region of interest" description="Disordered" evidence="7">
    <location>
        <begin position="438"/>
        <end position="461"/>
    </location>
</feature>
<protein>
    <submittedName>
        <fullName evidence="9">5,10-methylene tetrahydromethanopterin reductase</fullName>
    </submittedName>
    <submittedName>
        <fullName evidence="10">LLM class flavin-dependent oxidoreductase</fullName>
    </submittedName>
</protein>
<keyword evidence="12" id="KW-1185">Reference proteome</keyword>
<dbReference type="InterPro" id="IPR016215">
    <property type="entry name" value="NTA_MOA"/>
</dbReference>
<name>A0A0C2DLU9_9STAP</name>
<dbReference type="GO" id="GO:0016705">
    <property type="term" value="F:oxidoreductase activity, acting on paired donors, with incorporation or reduction of molecular oxygen"/>
    <property type="evidence" value="ECO:0007669"/>
    <property type="project" value="InterPro"/>
</dbReference>
<dbReference type="STRING" id="45670.SN16_05365"/>
<dbReference type="Proteomes" id="UP000527860">
    <property type="component" value="Unassembled WGS sequence"/>
</dbReference>
<evidence type="ECO:0000256" key="6">
    <source>
        <dbReference type="PIRSR" id="PIRSR000337-1"/>
    </source>
</evidence>
<dbReference type="AlphaFoldDB" id="A0A0C2DLU9"/>
<dbReference type="EMBL" id="JXII01000004">
    <property type="protein sequence ID" value="KIH70988.1"/>
    <property type="molecule type" value="Genomic_DNA"/>
</dbReference>
<evidence type="ECO:0000256" key="1">
    <source>
        <dbReference type="ARBA" id="ARBA00022630"/>
    </source>
</evidence>
<dbReference type="OrthoDB" id="3265338at2"/>
<evidence type="ECO:0000313" key="12">
    <source>
        <dbReference type="Proteomes" id="UP000527860"/>
    </source>
</evidence>
<dbReference type="Proteomes" id="UP000031546">
    <property type="component" value="Unassembled WGS sequence"/>
</dbReference>
<accession>A0A0C2DLU9</accession>
<dbReference type="InterPro" id="IPR036661">
    <property type="entry name" value="Luciferase-like_sf"/>
</dbReference>
<keyword evidence="4" id="KW-0503">Monooxygenase</keyword>
<dbReference type="PIRSF" id="PIRSF000337">
    <property type="entry name" value="NTA_MOA"/>
    <property type="match status" value="1"/>
</dbReference>
<dbReference type="SUPFAM" id="SSF51679">
    <property type="entry name" value="Bacterial luciferase-like"/>
    <property type="match status" value="1"/>
</dbReference>
<reference evidence="12" key="2">
    <citation type="submission" date="2020-04" db="EMBL/GenBank/DDBJ databases">
        <title>Genome analysis and biological profiling of marine Cellulosimicrobium funkei MOSEL-ME6.</title>
        <authorList>
            <person name="Tanveer F."/>
            <person name="Xie Y."/>
            <person name="Shinwari Z.K."/>
        </authorList>
    </citation>
    <scope>NUCLEOTIDE SEQUENCE [LARGE SCALE GENOMIC DNA]</scope>
    <source>
        <strain evidence="12">MOSEL-ME25</strain>
    </source>
</reference>
<proteinExistence type="inferred from homology"/>
<evidence type="ECO:0000313" key="11">
    <source>
        <dbReference type="Proteomes" id="UP000031546"/>
    </source>
</evidence>
<reference evidence="9 11" key="1">
    <citation type="submission" date="2015-01" db="EMBL/GenBank/DDBJ databases">
        <title>Genome sequences of high lactate-tolerant strain Salinicoccus roseus W12 with industrial interest.</title>
        <authorList>
            <person name="Wang H."/>
            <person name="Yu B."/>
        </authorList>
    </citation>
    <scope>NUCLEOTIDE SEQUENCE [LARGE SCALE GENOMIC DNA]</scope>
    <source>
        <strain evidence="9 11">W12</strain>
    </source>
</reference>
<evidence type="ECO:0000256" key="4">
    <source>
        <dbReference type="ARBA" id="ARBA00023033"/>
    </source>
</evidence>
<reference evidence="10" key="3">
    <citation type="submission" date="2020-04" db="EMBL/GenBank/DDBJ databases">
        <authorList>
            <person name="Tanveer F."/>
            <person name="Xie Y."/>
            <person name="Shinwari Z.K."/>
        </authorList>
    </citation>
    <scope>NUCLEOTIDE SEQUENCE</scope>
    <source>
        <strain evidence="10">MOSEL-ME25</strain>
    </source>
</reference>
<evidence type="ECO:0000256" key="5">
    <source>
        <dbReference type="ARBA" id="ARBA00033748"/>
    </source>
</evidence>
<dbReference type="InterPro" id="IPR051260">
    <property type="entry name" value="Diverse_substr_monoxygenases"/>
</dbReference>
<evidence type="ECO:0000259" key="8">
    <source>
        <dbReference type="Pfam" id="PF00296"/>
    </source>
</evidence>
<dbReference type="RefSeq" id="WP_040105589.1">
    <property type="nucleotide sequence ID" value="NZ_JABEVU030000001.1"/>
</dbReference>
<reference evidence="10 12" key="4">
    <citation type="submission" date="2022-12" db="EMBL/GenBank/DDBJ databases">
        <title>Genome analysis and biological profiling of marine Salinicoccus roseus MOSEL-ME25.</title>
        <authorList>
            <person name="Mirza F.T."/>
            <person name="Xie Y."/>
            <person name="Shinwari Z.K."/>
        </authorList>
    </citation>
    <scope>NUCLEOTIDE SEQUENCE [LARGE SCALE GENOMIC DNA]</scope>
    <source>
        <strain evidence="10 12">MOSEL-ME25</strain>
    </source>
</reference>
<organism evidence="9 11">
    <name type="scientific">Salinicoccus roseus</name>
    <dbReference type="NCBI Taxonomy" id="45670"/>
    <lineage>
        <taxon>Bacteria</taxon>
        <taxon>Bacillati</taxon>
        <taxon>Bacillota</taxon>
        <taxon>Bacilli</taxon>
        <taxon>Bacillales</taxon>
        <taxon>Staphylococcaceae</taxon>
        <taxon>Salinicoccus</taxon>
    </lineage>
</organism>
<feature type="binding site" evidence="6">
    <location>
        <position position="58"/>
    </location>
    <ligand>
        <name>FMN</name>
        <dbReference type="ChEBI" id="CHEBI:58210"/>
    </ligand>
</feature>
<dbReference type="GeneID" id="77844977"/>
<evidence type="ECO:0000256" key="7">
    <source>
        <dbReference type="SAM" id="MobiDB-lite"/>
    </source>
</evidence>
<evidence type="ECO:0000256" key="3">
    <source>
        <dbReference type="ARBA" id="ARBA00023002"/>
    </source>
</evidence>
<dbReference type="PANTHER" id="PTHR30011:SF16">
    <property type="entry name" value="C2H2 FINGER DOMAIN TRANSCRIPTION FACTOR (EUROFUNG)-RELATED"/>
    <property type="match status" value="1"/>
</dbReference>
<dbReference type="EMBL" id="JABEVU030000001">
    <property type="protein sequence ID" value="MDB0580215.1"/>
    <property type="molecule type" value="Genomic_DNA"/>
</dbReference>
<dbReference type="NCBIfam" id="TIGR03860">
    <property type="entry name" value="FMN_nitrolo"/>
    <property type="match status" value="1"/>
</dbReference>
<gene>
    <name evidence="10" type="ORF">F7P68_0006710</name>
    <name evidence="9" type="ORF">SN16_05365</name>
</gene>
<keyword evidence="1 6" id="KW-0285">Flavoprotein</keyword>
<dbReference type="Gene3D" id="3.20.20.30">
    <property type="entry name" value="Luciferase-like domain"/>
    <property type="match status" value="1"/>
</dbReference>
<comment type="caution">
    <text evidence="9">The sequence shown here is derived from an EMBL/GenBank/DDBJ whole genome shotgun (WGS) entry which is preliminary data.</text>
</comment>
<dbReference type="InterPro" id="IPR011251">
    <property type="entry name" value="Luciferase-like_dom"/>
</dbReference>
<feature type="binding site" evidence="6">
    <location>
        <position position="104"/>
    </location>
    <ligand>
        <name>FMN</name>
        <dbReference type="ChEBI" id="CHEBI:58210"/>
    </ligand>
</feature>
<feature type="binding site" evidence="6">
    <location>
        <position position="230"/>
    </location>
    <ligand>
        <name>FMN</name>
        <dbReference type="ChEBI" id="CHEBI:58210"/>
    </ligand>
</feature>
<feature type="binding site" evidence="6">
    <location>
        <position position="158"/>
    </location>
    <ligand>
        <name>FMN</name>
        <dbReference type="ChEBI" id="CHEBI:58210"/>
    </ligand>
</feature>
<feature type="binding site" evidence="6">
    <location>
        <position position="154"/>
    </location>
    <ligand>
        <name>FMN</name>
        <dbReference type="ChEBI" id="CHEBI:58210"/>
    </ligand>
</feature>
<sequence>MKKQIRLNGFTMNTVAPHSPGLWRHEADQGVRHGDLDYWLDLAKLLEAGKFDGMFLADVLGIYDVYKDGPETSIEHAVQVPLHNPLLQISAMAAATKHLGFAATYSATYAEPYKLARDFSTLDHLTKGRVAWNIVTSYLKSEAVNLGLANQIEHDRRYERADEYMDVVYKLWEHSWEEDAVKADVETGVYADPKKVHPVNHEGEFFSVPGMHVVEPSPQRTPVLFQAGASEKGRAFAAKHAEALFTTIASNLEELKSFTADIRRRAAEAGRNPEDIKIFPGIVPVVGRTESEAKEKYETLLSHVSYEGTLSMLSGHTGIDFSGYDPDQYVENIRTDASHGFLQKYTVESTSRRWTVREAVLHHGLGIGATKVIGTPEQVADALESMANEGDADGFNIIQAHSPGTFEDFIELVVPVLQERGSFRKEYEASTLRENLFGKGSPRIPENHPAKRMASLSQSRI</sequence>
<dbReference type="GO" id="GO:0004497">
    <property type="term" value="F:monooxygenase activity"/>
    <property type="evidence" value="ECO:0007669"/>
    <property type="project" value="UniProtKB-KW"/>
</dbReference>
<feature type="domain" description="Luciferase-like" evidence="8">
    <location>
        <begin position="25"/>
        <end position="390"/>
    </location>
</feature>
<evidence type="ECO:0000313" key="10">
    <source>
        <dbReference type="EMBL" id="MDB0580215.1"/>
    </source>
</evidence>
<dbReference type="CDD" id="cd01095">
    <property type="entry name" value="Nitrilotriacetate_monoxgenase"/>
    <property type="match status" value="1"/>
</dbReference>
<comment type="similarity">
    <text evidence="5">Belongs to the NtaA/SnaA/DszA monooxygenase family.</text>
</comment>